<accession>A0A8S5R302</accession>
<protein>
    <submittedName>
        <fullName evidence="1">Uncharacterized protein</fullName>
    </submittedName>
</protein>
<sequence>MILDSTKYVLPERGKPEIQIFAKQGKIQERINEVLNDLHIHRSSIESSKYEYYNDGKRGLYILYRLTLKPGIIYSLEKKRYAIR</sequence>
<evidence type="ECO:0000313" key="1">
    <source>
        <dbReference type="EMBL" id="DAE25308.1"/>
    </source>
</evidence>
<organism evidence="1">
    <name type="scientific">Siphoviridae sp. ctj7g1</name>
    <dbReference type="NCBI Taxonomy" id="2826438"/>
    <lineage>
        <taxon>Viruses</taxon>
        <taxon>Duplodnaviria</taxon>
        <taxon>Heunggongvirae</taxon>
        <taxon>Uroviricota</taxon>
        <taxon>Caudoviricetes</taxon>
    </lineage>
</organism>
<name>A0A8S5R302_9CAUD</name>
<dbReference type="EMBL" id="BK015796">
    <property type="protein sequence ID" value="DAE25308.1"/>
    <property type="molecule type" value="Genomic_DNA"/>
</dbReference>
<reference evidence="1" key="1">
    <citation type="journal article" date="2021" name="Proc. Natl. Acad. Sci. U.S.A.">
        <title>A Catalog of Tens of Thousands of Viruses from Human Metagenomes Reveals Hidden Associations with Chronic Diseases.</title>
        <authorList>
            <person name="Tisza M.J."/>
            <person name="Buck C.B."/>
        </authorList>
    </citation>
    <scope>NUCLEOTIDE SEQUENCE</scope>
    <source>
        <strain evidence="1">Ctj7g1</strain>
    </source>
</reference>
<proteinExistence type="predicted"/>